<dbReference type="GO" id="GO:0005615">
    <property type="term" value="C:extracellular space"/>
    <property type="evidence" value="ECO:0007669"/>
    <property type="project" value="TreeGrafter"/>
</dbReference>
<dbReference type="InterPro" id="IPR019577">
    <property type="entry name" value="SPARC/Testican_Ca-bd-dom"/>
</dbReference>
<feature type="disulfide bond" evidence="7">
    <location>
        <begin position="129"/>
        <end position="148"/>
    </location>
</feature>
<evidence type="ECO:0000313" key="10">
    <source>
        <dbReference type="EMBL" id="KAI1728091.1"/>
    </source>
</evidence>
<evidence type="ECO:0000256" key="5">
    <source>
        <dbReference type="ARBA" id="ARBA00023157"/>
    </source>
</evidence>
<evidence type="ECO:0000256" key="3">
    <source>
        <dbReference type="ARBA" id="ARBA00022737"/>
    </source>
</evidence>
<protein>
    <submittedName>
        <fullName evidence="10">Secreted protein acidic and rich in cysteine ca binding region domain-containing protein</fullName>
    </submittedName>
</protein>
<feature type="signal peptide" evidence="8">
    <location>
        <begin position="1"/>
        <end position="27"/>
    </location>
</feature>
<accession>A0AAD4RD47</accession>
<evidence type="ECO:0000256" key="6">
    <source>
        <dbReference type="ARBA" id="ARBA00023180"/>
    </source>
</evidence>
<comment type="caution">
    <text evidence="7">Lacks conserved residue(s) required for the propagation of feature annotation.</text>
</comment>
<dbReference type="Gene3D" id="1.10.238.10">
    <property type="entry name" value="EF-hand"/>
    <property type="match status" value="1"/>
</dbReference>
<feature type="chain" id="PRO_5041978495" evidence="8">
    <location>
        <begin position="28"/>
        <end position="363"/>
    </location>
</feature>
<reference evidence="10" key="1">
    <citation type="submission" date="2022-01" db="EMBL/GenBank/DDBJ databases">
        <title>Genome Sequence Resource for Two Populations of Ditylenchus destructor, the Migratory Endoparasitic Phytonematode.</title>
        <authorList>
            <person name="Zhang H."/>
            <person name="Lin R."/>
            <person name="Xie B."/>
        </authorList>
    </citation>
    <scope>NUCLEOTIDE SEQUENCE</scope>
    <source>
        <strain evidence="10">BazhouSP</strain>
    </source>
</reference>
<dbReference type="Pfam" id="PF00086">
    <property type="entry name" value="Thyroglobulin_1"/>
    <property type="match status" value="1"/>
</dbReference>
<keyword evidence="4" id="KW-0106">Calcium</keyword>
<evidence type="ECO:0000313" key="11">
    <source>
        <dbReference type="Proteomes" id="UP001201812"/>
    </source>
</evidence>
<dbReference type="InterPro" id="IPR000716">
    <property type="entry name" value="Thyroglobulin_1"/>
</dbReference>
<dbReference type="PANTHER" id="PTHR12352:SF3">
    <property type="entry name" value="NIDOGEN-2"/>
    <property type="match status" value="1"/>
</dbReference>
<feature type="domain" description="Thyroglobulin type-1" evidence="9">
    <location>
        <begin position="126"/>
        <end position="210"/>
    </location>
</feature>
<dbReference type="Pfam" id="PF10591">
    <property type="entry name" value="SPARC_Ca_bdg"/>
    <property type="match status" value="1"/>
</dbReference>
<comment type="subcellular location">
    <subcellularLocation>
        <location evidence="1">Secreted</location>
    </subcellularLocation>
</comment>
<name>A0AAD4RD47_9BILA</name>
<evidence type="ECO:0000256" key="2">
    <source>
        <dbReference type="ARBA" id="ARBA00022525"/>
    </source>
</evidence>
<dbReference type="SUPFAM" id="SSF57610">
    <property type="entry name" value="Thyroglobulin type-1 domain"/>
    <property type="match status" value="1"/>
</dbReference>
<dbReference type="InterPro" id="IPR036857">
    <property type="entry name" value="Thyroglobulin_1_sf"/>
</dbReference>
<evidence type="ECO:0000256" key="7">
    <source>
        <dbReference type="PROSITE-ProRule" id="PRU00500"/>
    </source>
</evidence>
<evidence type="ECO:0000259" key="9">
    <source>
        <dbReference type="PROSITE" id="PS51162"/>
    </source>
</evidence>
<evidence type="ECO:0000256" key="4">
    <source>
        <dbReference type="ARBA" id="ARBA00022837"/>
    </source>
</evidence>
<sequence>MAPTPSETGYSLLLIFTSLLLLSGCCSLRTVFRQNGVQSKTRFWRRPVFRVDQTKFIIHTLPNSDELLPDDSNELEIRLKPDSDDDETFNEMHFKKIARKKSQTLWPAESVTNSKLPDKLTTTKGGPNCYGKRRSLITEISIGFLPMCDNQNERLFSETQCSGVVSDFESESNSDKSLQSDTDYFCWCANPLNGKPLVGTTTFRELPANCHKIRNKALLSPKIKGCTSNHQIRFFERLFFRFSLEKSTNVTIEKEENTFKNNQYAPTELRTGREILSRWKFNEMDTNQDQMVDKHEWKTFREHIRKWARFHKCARNFIRFCDTDRNHKLVISEWITCTILAYERSRIPPKAQLNPFIYVLKSA</sequence>
<dbReference type="PANTHER" id="PTHR12352">
    <property type="entry name" value="SECRETED MODULAR CALCIUM-BINDING PROTEIN"/>
    <property type="match status" value="1"/>
</dbReference>
<dbReference type="Gene3D" id="4.10.800.10">
    <property type="entry name" value="Thyroglobulin type-1"/>
    <property type="match status" value="1"/>
</dbReference>
<dbReference type="PROSITE" id="PS00018">
    <property type="entry name" value="EF_HAND_1"/>
    <property type="match status" value="1"/>
</dbReference>
<proteinExistence type="predicted"/>
<dbReference type="InterPro" id="IPR018247">
    <property type="entry name" value="EF_Hand_1_Ca_BS"/>
</dbReference>
<evidence type="ECO:0000256" key="1">
    <source>
        <dbReference type="ARBA" id="ARBA00004613"/>
    </source>
</evidence>
<dbReference type="InterPro" id="IPR011992">
    <property type="entry name" value="EF-hand-dom_pair"/>
</dbReference>
<organism evidence="10 11">
    <name type="scientific">Ditylenchus destructor</name>
    <dbReference type="NCBI Taxonomy" id="166010"/>
    <lineage>
        <taxon>Eukaryota</taxon>
        <taxon>Metazoa</taxon>
        <taxon>Ecdysozoa</taxon>
        <taxon>Nematoda</taxon>
        <taxon>Chromadorea</taxon>
        <taxon>Rhabditida</taxon>
        <taxon>Tylenchina</taxon>
        <taxon>Tylenchomorpha</taxon>
        <taxon>Sphaerularioidea</taxon>
        <taxon>Anguinidae</taxon>
        <taxon>Anguininae</taxon>
        <taxon>Ditylenchus</taxon>
    </lineage>
</organism>
<comment type="caution">
    <text evidence="10">The sequence shown here is derived from an EMBL/GenBank/DDBJ whole genome shotgun (WGS) entry which is preliminary data.</text>
</comment>
<keyword evidence="11" id="KW-1185">Reference proteome</keyword>
<evidence type="ECO:0000256" key="8">
    <source>
        <dbReference type="SAM" id="SignalP"/>
    </source>
</evidence>
<dbReference type="Proteomes" id="UP001201812">
    <property type="component" value="Unassembled WGS sequence"/>
</dbReference>
<dbReference type="GO" id="GO:0005509">
    <property type="term" value="F:calcium ion binding"/>
    <property type="evidence" value="ECO:0007669"/>
    <property type="project" value="InterPro"/>
</dbReference>
<dbReference type="SUPFAM" id="SSF47473">
    <property type="entry name" value="EF-hand"/>
    <property type="match status" value="1"/>
</dbReference>
<keyword evidence="2" id="KW-0964">Secreted</keyword>
<dbReference type="PROSITE" id="PS51162">
    <property type="entry name" value="THYROGLOBULIN_1_2"/>
    <property type="match status" value="1"/>
</dbReference>
<dbReference type="AlphaFoldDB" id="A0AAD4RD47"/>
<keyword evidence="5 7" id="KW-1015">Disulfide bond</keyword>
<keyword evidence="3" id="KW-0677">Repeat</keyword>
<gene>
    <name evidence="10" type="ORF">DdX_00245</name>
</gene>
<dbReference type="InterPro" id="IPR051950">
    <property type="entry name" value="Dev_reg/Prot_inhib"/>
</dbReference>
<keyword evidence="8" id="KW-0732">Signal</keyword>
<dbReference type="EMBL" id="JAKKPZ010000001">
    <property type="protein sequence ID" value="KAI1728091.1"/>
    <property type="molecule type" value="Genomic_DNA"/>
</dbReference>
<keyword evidence="6" id="KW-0325">Glycoprotein</keyword>